<evidence type="ECO:0000313" key="3">
    <source>
        <dbReference type="Proteomes" id="UP001270362"/>
    </source>
</evidence>
<dbReference type="EMBL" id="JAULSO010000009">
    <property type="protein sequence ID" value="KAK3680854.1"/>
    <property type="molecule type" value="Genomic_DNA"/>
</dbReference>
<keyword evidence="1" id="KW-1133">Transmembrane helix</keyword>
<proteinExistence type="predicted"/>
<keyword evidence="1" id="KW-0812">Transmembrane</keyword>
<reference evidence="2" key="2">
    <citation type="submission" date="2023-06" db="EMBL/GenBank/DDBJ databases">
        <authorList>
            <consortium name="Lawrence Berkeley National Laboratory"/>
            <person name="Haridas S."/>
            <person name="Hensen N."/>
            <person name="Bonometti L."/>
            <person name="Westerberg I."/>
            <person name="Brannstrom I.O."/>
            <person name="Guillou S."/>
            <person name="Cros-Aarteil S."/>
            <person name="Calhoun S."/>
            <person name="Kuo A."/>
            <person name="Mondo S."/>
            <person name="Pangilinan J."/>
            <person name="Riley R."/>
            <person name="Labutti K."/>
            <person name="Andreopoulos B."/>
            <person name="Lipzen A."/>
            <person name="Chen C."/>
            <person name="Yanf M."/>
            <person name="Daum C."/>
            <person name="Ng V."/>
            <person name="Clum A."/>
            <person name="Steindorff A."/>
            <person name="Ohm R."/>
            <person name="Martin F."/>
            <person name="Silar P."/>
            <person name="Natvig D."/>
            <person name="Lalanne C."/>
            <person name="Gautier V."/>
            <person name="Ament-Velasquez S.L."/>
            <person name="Kruys A."/>
            <person name="Hutchinson M.I."/>
            <person name="Powell A.J."/>
            <person name="Barry K."/>
            <person name="Miller A.N."/>
            <person name="Grigoriev I.V."/>
            <person name="Debuchy R."/>
            <person name="Gladieux P."/>
            <person name="Thoren M.H."/>
            <person name="Johannesson H."/>
        </authorList>
    </citation>
    <scope>NUCLEOTIDE SEQUENCE</scope>
    <source>
        <strain evidence="2">CBS 314.62</strain>
    </source>
</reference>
<dbReference type="AlphaFoldDB" id="A0AAE1C6Y0"/>
<evidence type="ECO:0000256" key="1">
    <source>
        <dbReference type="SAM" id="Phobius"/>
    </source>
</evidence>
<evidence type="ECO:0000313" key="2">
    <source>
        <dbReference type="EMBL" id="KAK3680854.1"/>
    </source>
</evidence>
<gene>
    <name evidence="2" type="ORF">B0T22DRAFT_313797</name>
</gene>
<keyword evidence="3" id="KW-1185">Reference proteome</keyword>
<dbReference type="Proteomes" id="UP001270362">
    <property type="component" value="Unassembled WGS sequence"/>
</dbReference>
<feature type="transmembrane region" description="Helical" evidence="1">
    <location>
        <begin position="56"/>
        <end position="77"/>
    </location>
</feature>
<name>A0AAE1C6Y0_9PEZI</name>
<reference evidence="2" key="1">
    <citation type="journal article" date="2023" name="Mol. Phylogenet. Evol.">
        <title>Genome-scale phylogeny and comparative genomics of the fungal order Sordariales.</title>
        <authorList>
            <person name="Hensen N."/>
            <person name="Bonometti L."/>
            <person name="Westerberg I."/>
            <person name="Brannstrom I.O."/>
            <person name="Guillou S."/>
            <person name="Cros-Aarteil S."/>
            <person name="Calhoun S."/>
            <person name="Haridas S."/>
            <person name="Kuo A."/>
            <person name="Mondo S."/>
            <person name="Pangilinan J."/>
            <person name="Riley R."/>
            <person name="LaButti K."/>
            <person name="Andreopoulos B."/>
            <person name="Lipzen A."/>
            <person name="Chen C."/>
            <person name="Yan M."/>
            <person name="Daum C."/>
            <person name="Ng V."/>
            <person name="Clum A."/>
            <person name="Steindorff A."/>
            <person name="Ohm R.A."/>
            <person name="Martin F."/>
            <person name="Silar P."/>
            <person name="Natvig D.O."/>
            <person name="Lalanne C."/>
            <person name="Gautier V."/>
            <person name="Ament-Velasquez S.L."/>
            <person name="Kruys A."/>
            <person name="Hutchinson M.I."/>
            <person name="Powell A.J."/>
            <person name="Barry K."/>
            <person name="Miller A.N."/>
            <person name="Grigoriev I.V."/>
            <person name="Debuchy R."/>
            <person name="Gladieux P."/>
            <person name="Hiltunen Thoren M."/>
            <person name="Johannesson H."/>
        </authorList>
    </citation>
    <scope>NUCLEOTIDE SEQUENCE</scope>
    <source>
        <strain evidence="2">CBS 314.62</strain>
    </source>
</reference>
<protein>
    <submittedName>
        <fullName evidence="2">Uncharacterized protein</fullName>
    </submittedName>
</protein>
<sequence>MMFRWESRVRQIVLYRLRYHICVYYTSSNMTPQLRASCVQSFFLVFPASRCAGFSLLRFFFFSTLCVLSLACLRIPYGVQRLCIAGVIFRSCHAMGFARMASRWRLAWYDMIWHGTWLHNFKVGAWAAFYCMRAHGIPISGIVATSSAKARI</sequence>
<keyword evidence="1" id="KW-0472">Membrane</keyword>
<organism evidence="2 3">
    <name type="scientific">Podospora appendiculata</name>
    <dbReference type="NCBI Taxonomy" id="314037"/>
    <lineage>
        <taxon>Eukaryota</taxon>
        <taxon>Fungi</taxon>
        <taxon>Dikarya</taxon>
        <taxon>Ascomycota</taxon>
        <taxon>Pezizomycotina</taxon>
        <taxon>Sordariomycetes</taxon>
        <taxon>Sordariomycetidae</taxon>
        <taxon>Sordariales</taxon>
        <taxon>Podosporaceae</taxon>
        <taxon>Podospora</taxon>
    </lineage>
</organism>
<comment type="caution">
    <text evidence="2">The sequence shown here is derived from an EMBL/GenBank/DDBJ whole genome shotgun (WGS) entry which is preliminary data.</text>
</comment>
<accession>A0AAE1C6Y0</accession>